<dbReference type="PANTHER" id="PTHR47005">
    <property type="entry name" value="HEAVY METAL TRANSPORT/DETOXIFICATION SUPERFAMILY PROTEIN"/>
    <property type="match status" value="1"/>
</dbReference>
<evidence type="ECO:0000259" key="2">
    <source>
        <dbReference type="PROSITE" id="PS50846"/>
    </source>
</evidence>
<dbReference type="InterPro" id="IPR006121">
    <property type="entry name" value="HMA_dom"/>
</dbReference>
<dbReference type="Proteomes" id="UP000594263">
    <property type="component" value="Unplaced"/>
</dbReference>
<keyword evidence="4" id="KW-1185">Reference proteome</keyword>
<dbReference type="PRINTS" id="PR01217">
    <property type="entry name" value="PRICHEXTENSN"/>
</dbReference>
<sequence length="225" mass="24632">MGEKKVTVMILKVDLQCDRCYKKVKKVLCKFPEIQDRVFDEKSNIVTITVICCDPERIRCRLCRKGRGSIKSIDIKDSPPPAAKPESPKKPPPAPAPEPVKKQPEPPSKAPEPVPQPPKPAPKSPEPAPKAPDPAPKQAEPEPEPERVKPLPLFGSDPIPTCCEQCYGGRAGGPCNYGYEPSPVHYDGYFNGRISFNGFGPNRGCHPGRCADYFCEENPAGCSVM</sequence>
<evidence type="ECO:0000256" key="1">
    <source>
        <dbReference type="SAM" id="MobiDB-lite"/>
    </source>
</evidence>
<feature type="domain" description="HMA" evidence="2">
    <location>
        <begin position="6"/>
        <end position="70"/>
    </location>
</feature>
<dbReference type="GO" id="GO:0046872">
    <property type="term" value="F:metal ion binding"/>
    <property type="evidence" value="ECO:0007669"/>
    <property type="project" value="InterPro"/>
</dbReference>
<accession>A0A7N0UCA1</accession>
<evidence type="ECO:0000313" key="4">
    <source>
        <dbReference type="Proteomes" id="UP000594263"/>
    </source>
</evidence>
<organism evidence="3 4">
    <name type="scientific">Kalanchoe fedtschenkoi</name>
    <name type="common">Lavender scallops</name>
    <name type="synonym">South American air plant</name>
    <dbReference type="NCBI Taxonomy" id="63787"/>
    <lineage>
        <taxon>Eukaryota</taxon>
        <taxon>Viridiplantae</taxon>
        <taxon>Streptophyta</taxon>
        <taxon>Embryophyta</taxon>
        <taxon>Tracheophyta</taxon>
        <taxon>Spermatophyta</taxon>
        <taxon>Magnoliopsida</taxon>
        <taxon>eudicotyledons</taxon>
        <taxon>Gunneridae</taxon>
        <taxon>Pentapetalae</taxon>
        <taxon>Saxifragales</taxon>
        <taxon>Crassulaceae</taxon>
        <taxon>Kalanchoe</taxon>
    </lineage>
</organism>
<feature type="compositionally biased region" description="Pro residues" evidence="1">
    <location>
        <begin position="105"/>
        <end position="135"/>
    </location>
</feature>
<name>A0A7N0UCA1_KALFE</name>
<dbReference type="OMA" id="YGGPPPC"/>
<evidence type="ECO:0000313" key="3">
    <source>
        <dbReference type="EnsemblPlants" id="Kaladp0060s0427.1.v1.1"/>
    </source>
</evidence>
<reference evidence="3" key="1">
    <citation type="submission" date="2021-01" db="UniProtKB">
        <authorList>
            <consortium name="EnsemblPlants"/>
        </authorList>
    </citation>
    <scope>IDENTIFICATION</scope>
</reference>
<dbReference type="PANTHER" id="PTHR47005:SF5">
    <property type="entry name" value="HEAVY METAL TRANSPORT_DETOXIFICATION SUPERFAMILY PROTEIN"/>
    <property type="match status" value="1"/>
</dbReference>
<feature type="region of interest" description="Disordered" evidence="1">
    <location>
        <begin position="71"/>
        <end position="151"/>
    </location>
</feature>
<dbReference type="Gramene" id="Kaladp0060s0427.1.v1.1">
    <property type="protein sequence ID" value="Kaladp0060s0427.1.v1.1"/>
    <property type="gene ID" value="Kaladp0060s0427.v1.1"/>
</dbReference>
<proteinExistence type="predicted"/>
<dbReference type="SUPFAM" id="SSF55008">
    <property type="entry name" value="HMA, heavy metal-associated domain"/>
    <property type="match status" value="1"/>
</dbReference>
<dbReference type="InterPro" id="IPR036163">
    <property type="entry name" value="HMA_dom_sf"/>
</dbReference>
<dbReference type="EnsemblPlants" id="Kaladp0060s0427.1.v1.1">
    <property type="protein sequence ID" value="Kaladp0060s0427.1.v1.1"/>
    <property type="gene ID" value="Kaladp0060s0427.v1.1"/>
</dbReference>
<protein>
    <recommendedName>
        <fullName evidence="2">HMA domain-containing protein</fullName>
    </recommendedName>
</protein>
<dbReference type="AlphaFoldDB" id="A0A7N0UCA1"/>
<dbReference type="PROSITE" id="PS50846">
    <property type="entry name" value="HMA_2"/>
    <property type="match status" value="1"/>
</dbReference>
<dbReference type="Gene3D" id="3.30.70.100">
    <property type="match status" value="1"/>
</dbReference>